<dbReference type="EMBL" id="JSVA01000006">
    <property type="protein sequence ID" value="KOF03728.1"/>
    <property type="molecule type" value="Genomic_DNA"/>
</dbReference>
<sequence>MKTEKFEHTFVCFLDILGFKDLVENNKPKELEKIYKILLQKSVDVTTKFWINGEMKTMTAGAELNSLVISDSIVIWTSNPSPIAFLKMLVSVHGIMFATMNSGIPLRGAISAGQLTVLKSENNTTVFGKGLINAYKLESQQNWSGCIVDNELIEAYRYMTSDGKKTKKKSDKSLSIEDIYFLLEYPAPMKSGTIEERWVIDWTKLMNITEENDEEEKYEGIYIQDKGVIDSFGWHNKNTNDWRIQAIIRNTLDFWAYAMDYDDAQMTEFENPEDFKKFMNSKKK</sequence>
<dbReference type="Proteomes" id="UP000036908">
    <property type="component" value="Unassembled WGS sequence"/>
</dbReference>
<evidence type="ECO:0000313" key="2">
    <source>
        <dbReference type="Proteomes" id="UP000036908"/>
    </source>
</evidence>
<dbReference type="PATRIC" id="fig|1566026.4.peg.2908"/>
<dbReference type="InterPro" id="IPR029787">
    <property type="entry name" value="Nucleotide_cyclase"/>
</dbReference>
<proteinExistence type="predicted"/>
<organism evidence="1 2">
    <name type="scientific">Roseivirga seohaensis subsp. aquiponti</name>
    <dbReference type="NCBI Taxonomy" id="1566026"/>
    <lineage>
        <taxon>Bacteria</taxon>
        <taxon>Pseudomonadati</taxon>
        <taxon>Bacteroidota</taxon>
        <taxon>Cytophagia</taxon>
        <taxon>Cytophagales</taxon>
        <taxon>Roseivirgaceae</taxon>
        <taxon>Roseivirga</taxon>
    </lineage>
</organism>
<keyword evidence="2" id="KW-1185">Reference proteome</keyword>
<dbReference type="RefSeq" id="WP_053222685.1">
    <property type="nucleotide sequence ID" value="NZ_JSVA01000006.1"/>
</dbReference>
<dbReference type="Gene3D" id="3.30.70.1230">
    <property type="entry name" value="Nucleotide cyclase"/>
    <property type="match status" value="1"/>
</dbReference>
<dbReference type="OrthoDB" id="8235971at2"/>
<evidence type="ECO:0000313" key="1">
    <source>
        <dbReference type="EMBL" id="KOF03728.1"/>
    </source>
</evidence>
<evidence type="ECO:0008006" key="3">
    <source>
        <dbReference type="Google" id="ProtNLM"/>
    </source>
</evidence>
<comment type="caution">
    <text evidence="1">The sequence shown here is derived from an EMBL/GenBank/DDBJ whole genome shotgun (WGS) entry which is preliminary data.</text>
</comment>
<gene>
    <name evidence="1" type="ORF">OB69_05420</name>
</gene>
<dbReference type="AlphaFoldDB" id="A0A0L8AMM9"/>
<name>A0A0L8AMM9_9BACT</name>
<accession>A0A0L8AMM9</accession>
<reference evidence="2" key="1">
    <citation type="submission" date="2014-11" db="EMBL/GenBank/DDBJ databases">
        <title>Genome sequencing of Roseivirga sp. D-25.</title>
        <authorList>
            <person name="Selvaratnam C."/>
            <person name="Thevarajoo S."/>
            <person name="Goh K.M."/>
            <person name="Eee R."/>
            <person name="Chan K.-G."/>
            <person name="Chong C.S."/>
        </authorList>
    </citation>
    <scope>NUCLEOTIDE SEQUENCE [LARGE SCALE GENOMIC DNA]</scope>
    <source>
        <strain evidence="2">D-25</strain>
    </source>
</reference>
<protein>
    <recommendedName>
        <fullName evidence="3">Guanylate cyclase domain-containing protein</fullName>
    </recommendedName>
</protein>